<dbReference type="GO" id="GO:0016020">
    <property type="term" value="C:membrane"/>
    <property type="evidence" value="ECO:0007669"/>
    <property type="project" value="UniProtKB-SubCell"/>
</dbReference>
<feature type="domain" description="O-antigen ligase-related" evidence="6">
    <location>
        <begin position="201"/>
        <end position="347"/>
    </location>
</feature>
<evidence type="ECO:0000313" key="8">
    <source>
        <dbReference type="Proteomes" id="UP000310506"/>
    </source>
</evidence>
<feature type="transmembrane region" description="Helical" evidence="5">
    <location>
        <begin position="166"/>
        <end position="187"/>
    </location>
</feature>
<feature type="transmembrane region" description="Helical" evidence="5">
    <location>
        <begin position="35"/>
        <end position="55"/>
    </location>
</feature>
<evidence type="ECO:0000256" key="5">
    <source>
        <dbReference type="SAM" id="Phobius"/>
    </source>
</evidence>
<comment type="subcellular location">
    <subcellularLocation>
        <location evidence="1">Membrane</location>
        <topology evidence="1">Multi-pass membrane protein</topology>
    </subcellularLocation>
</comment>
<feature type="transmembrane region" description="Helical" evidence="5">
    <location>
        <begin position="91"/>
        <end position="111"/>
    </location>
</feature>
<keyword evidence="3 5" id="KW-1133">Transmembrane helix</keyword>
<feature type="transmembrane region" description="Helical" evidence="5">
    <location>
        <begin position="396"/>
        <end position="414"/>
    </location>
</feature>
<dbReference type="Pfam" id="PF04932">
    <property type="entry name" value="Wzy_C"/>
    <property type="match status" value="1"/>
</dbReference>
<dbReference type="OrthoDB" id="9255580at2"/>
<evidence type="ECO:0000256" key="2">
    <source>
        <dbReference type="ARBA" id="ARBA00022692"/>
    </source>
</evidence>
<protein>
    <recommendedName>
        <fullName evidence="6">O-antigen ligase-related domain-containing protein</fullName>
    </recommendedName>
</protein>
<dbReference type="AlphaFoldDB" id="A0A4S3B344"/>
<evidence type="ECO:0000259" key="6">
    <source>
        <dbReference type="Pfam" id="PF04932"/>
    </source>
</evidence>
<name>A0A4S3B344_9ENTE</name>
<organism evidence="7 8">
    <name type="scientific">Vagococcus silagei</name>
    <dbReference type="NCBI Taxonomy" id="2508885"/>
    <lineage>
        <taxon>Bacteria</taxon>
        <taxon>Bacillati</taxon>
        <taxon>Bacillota</taxon>
        <taxon>Bacilli</taxon>
        <taxon>Lactobacillales</taxon>
        <taxon>Enterococcaceae</taxon>
        <taxon>Vagococcus</taxon>
    </lineage>
</organism>
<keyword evidence="8" id="KW-1185">Reference proteome</keyword>
<reference evidence="7 8" key="1">
    <citation type="submission" date="2019-01" db="EMBL/GenBank/DDBJ databases">
        <title>Vagococcus silagei sp. nov. isolated from brewer's grain.</title>
        <authorList>
            <person name="Guu J.-R."/>
        </authorList>
    </citation>
    <scope>NUCLEOTIDE SEQUENCE [LARGE SCALE GENOMIC DNA]</scope>
    <source>
        <strain evidence="7 8">2B-2</strain>
    </source>
</reference>
<evidence type="ECO:0000256" key="4">
    <source>
        <dbReference type="ARBA" id="ARBA00023136"/>
    </source>
</evidence>
<evidence type="ECO:0000256" key="1">
    <source>
        <dbReference type="ARBA" id="ARBA00004141"/>
    </source>
</evidence>
<dbReference type="Proteomes" id="UP000310506">
    <property type="component" value="Unassembled WGS sequence"/>
</dbReference>
<feature type="transmembrane region" description="Helical" evidence="5">
    <location>
        <begin position="123"/>
        <end position="146"/>
    </location>
</feature>
<dbReference type="PANTHER" id="PTHR37422:SF13">
    <property type="entry name" value="LIPOPOLYSACCHARIDE BIOSYNTHESIS PROTEIN PA4999-RELATED"/>
    <property type="match status" value="1"/>
</dbReference>
<dbReference type="InterPro" id="IPR007016">
    <property type="entry name" value="O-antigen_ligase-rel_domated"/>
</dbReference>
<dbReference type="PANTHER" id="PTHR37422">
    <property type="entry name" value="TEICHURONIC ACID BIOSYNTHESIS PROTEIN TUAE"/>
    <property type="match status" value="1"/>
</dbReference>
<accession>A0A4S3B344</accession>
<feature type="transmembrane region" description="Helical" evidence="5">
    <location>
        <begin position="196"/>
        <end position="212"/>
    </location>
</feature>
<keyword evidence="4 5" id="KW-0472">Membrane</keyword>
<dbReference type="RefSeq" id="WP_136137861.1">
    <property type="nucleotide sequence ID" value="NZ_SDGV01000035.1"/>
</dbReference>
<feature type="transmembrane region" description="Helical" evidence="5">
    <location>
        <begin position="67"/>
        <end position="85"/>
    </location>
</feature>
<dbReference type="EMBL" id="SDGV01000035">
    <property type="protein sequence ID" value="THB60160.1"/>
    <property type="molecule type" value="Genomic_DNA"/>
</dbReference>
<feature type="transmembrane region" description="Helical" evidence="5">
    <location>
        <begin position="218"/>
        <end position="234"/>
    </location>
</feature>
<evidence type="ECO:0000256" key="3">
    <source>
        <dbReference type="ARBA" id="ARBA00022989"/>
    </source>
</evidence>
<proteinExistence type="predicted"/>
<gene>
    <name evidence="7" type="ORF">ESZ54_11820</name>
</gene>
<keyword evidence="2 5" id="KW-0812">Transmembrane</keyword>
<evidence type="ECO:0000313" key="7">
    <source>
        <dbReference type="EMBL" id="THB60160.1"/>
    </source>
</evidence>
<comment type="caution">
    <text evidence="7">The sequence shown here is derived from an EMBL/GenBank/DDBJ whole genome shotgun (WGS) entry which is preliminary data.</text>
</comment>
<feature type="transmembrane region" description="Helical" evidence="5">
    <location>
        <begin position="12"/>
        <end position="29"/>
    </location>
</feature>
<feature type="transmembrane region" description="Helical" evidence="5">
    <location>
        <begin position="246"/>
        <end position="268"/>
    </location>
</feature>
<dbReference type="InterPro" id="IPR051533">
    <property type="entry name" value="WaaL-like"/>
</dbReference>
<feature type="transmembrane region" description="Helical" evidence="5">
    <location>
        <begin position="330"/>
        <end position="351"/>
    </location>
</feature>
<sequence length="419" mass="48956">MQKFDIKGINVYLLYIIFSIMLLGNIPIIGSSIVLFGLILIVSLFTLVLLIYNGINLKQEKEIRNILLFYLFWMLYSLIQSTFFINREMFLVEIMNMFIMFILLFLAVLNTSGLKKYSKGIKILLVPIIFHTYAGLIEVFTGEYIFTDNIYISGYLRNKMPVSSLYNTNNYATVLVFFIILLFYLLISSKKWQKKFFIFILLLADVFLLYMTQSRGNLLGLLTCIVIYVLLMILQSKHMTSKYIKLFFVLLMLFILICIAIILMNIGVTDFRTIEFFNNQSNFTRLNLIKNGFYFLSSSKYLGVGLGNIENLMMTFSKFPTNGIFNLHNFFIEIMVSSGIIVFTFFVKGYIQILYNSVTNFFNPLSKEMGQRSLYLVLYLCAFLFSSISPSSLFQLRWFWAITTFILLMYSYTVKEQKE</sequence>
<feature type="transmembrane region" description="Helical" evidence="5">
    <location>
        <begin position="372"/>
        <end position="390"/>
    </location>
</feature>